<dbReference type="OrthoDB" id="77664at2759"/>
<gene>
    <name evidence="2" type="ORF">SDRG_02312</name>
</gene>
<name>T0R0E3_SAPDV</name>
<proteinExistence type="predicted"/>
<feature type="transmembrane region" description="Helical" evidence="1">
    <location>
        <begin position="67"/>
        <end position="85"/>
    </location>
</feature>
<dbReference type="GeneID" id="19943039"/>
<dbReference type="EMBL" id="JH767136">
    <property type="protein sequence ID" value="EQC40416.1"/>
    <property type="molecule type" value="Genomic_DNA"/>
</dbReference>
<dbReference type="InParanoid" id="T0R0E3"/>
<organism evidence="2 3">
    <name type="scientific">Saprolegnia diclina (strain VS20)</name>
    <dbReference type="NCBI Taxonomy" id="1156394"/>
    <lineage>
        <taxon>Eukaryota</taxon>
        <taxon>Sar</taxon>
        <taxon>Stramenopiles</taxon>
        <taxon>Oomycota</taxon>
        <taxon>Saprolegniomycetes</taxon>
        <taxon>Saprolegniales</taxon>
        <taxon>Saprolegniaceae</taxon>
        <taxon>Saprolegnia</taxon>
    </lineage>
</organism>
<protein>
    <submittedName>
        <fullName evidence="2">Uncharacterized protein</fullName>
    </submittedName>
</protein>
<sequence>MVTDDLAPHKREAIVRKVLIGLCAWIACAAMTPFKDGPSDKFAGGMGCMALFFSIMDLPYHARFKRIVSGFVGGALVAAGVWVLVSTDCSGDLCSYAYAAVVFLFATALLEALAWRLVCPNLVMAADDDFSRKRAEAFLCYLLCIDRILLCVYLAAAILVVVAVSLNSSATFVLAAFLQFLQLTSTWIQLRSVRKNLSIEATFVEAP</sequence>
<feature type="transmembrane region" description="Helical" evidence="1">
    <location>
        <begin position="97"/>
        <end position="118"/>
    </location>
</feature>
<evidence type="ECO:0000313" key="3">
    <source>
        <dbReference type="Proteomes" id="UP000030762"/>
    </source>
</evidence>
<feature type="transmembrane region" description="Helical" evidence="1">
    <location>
        <begin position="18"/>
        <end position="35"/>
    </location>
</feature>
<keyword evidence="1" id="KW-1133">Transmembrane helix</keyword>
<dbReference type="AlphaFoldDB" id="T0R0E3"/>
<dbReference type="RefSeq" id="XP_008606115.1">
    <property type="nucleotide sequence ID" value="XM_008607893.1"/>
</dbReference>
<feature type="transmembrane region" description="Helical" evidence="1">
    <location>
        <begin position="170"/>
        <end position="190"/>
    </location>
</feature>
<evidence type="ECO:0000256" key="1">
    <source>
        <dbReference type="SAM" id="Phobius"/>
    </source>
</evidence>
<dbReference type="VEuPathDB" id="FungiDB:SDRG_02312"/>
<evidence type="ECO:0000313" key="2">
    <source>
        <dbReference type="EMBL" id="EQC40416.1"/>
    </source>
</evidence>
<accession>T0R0E3</accession>
<keyword evidence="3" id="KW-1185">Reference proteome</keyword>
<keyword evidence="1" id="KW-0472">Membrane</keyword>
<keyword evidence="1" id="KW-0812">Transmembrane</keyword>
<dbReference type="OMA" id="WIACAAM"/>
<feature type="transmembrane region" description="Helical" evidence="1">
    <location>
        <begin position="41"/>
        <end position="60"/>
    </location>
</feature>
<feature type="transmembrane region" description="Helical" evidence="1">
    <location>
        <begin position="138"/>
        <end position="164"/>
    </location>
</feature>
<dbReference type="Proteomes" id="UP000030762">
    <property type="component" value="Unassembled WGS sequence"/>
</dbReference>
<reference evidence="2 3" key="1">
    <citation type="submission" date="2012-04" db="EMBL/GenBank/DDBJ databases">
        <title>The Genome Sequence of Saprolegnia declina VS20.</title>
        <authorList>
            <consortium name="The Broad Institute Genome Sequencing Platform"/>
            <person name="Russ C."/>
            <person name="Nusbaum C."/>
            <person name="Tyler B."/>
            <person name="van West P."/>
            <person name="Dieguez-Uribeondo J."/>
            <person name="de Bruijn I."/>
            <person name="Tripathy S."/>
            <person name="Jiang R."/>
            <person name="Young S.K."/>
            <person name="Zeng Q."/>
            <person name="Gargeya S."/>
            <person name="Fitzgerald M."/>
            <person name="Haas B."/>
            <person name="Abouelleil A."/>
            <person name="Alvarado L."/>
            <person name="Arachchi H.M."/>
            <person name="Berlin A."/>
            <person name="Chapman S.B."/>
            <person name="Goldberg J."/>
            <person name="Griggs A."/>
            <person name="Gujja S."/>
            <person name="Hansen M."/>
            <person name="Howarth C."/>
            <person name="Imamovic A."/>
            <person name="Larimer J."/>
            <person name="McCowen C."/>
            <person name="Montmayeur A."/>
            <person name="Murphy C."/>
            <person name="Neiman D."/>
            <person name="Pearson M."/>
            <person name="Priest M."/>
            <person name="Roberts A."/>
            <person name="Saif S."/>
            <person name="Shea T."/>
            <person name="Sisk P."/>
            <person name="Sykes S."/>
            <person name="Wortman J."/>
            <person name="Nusbaum C."/>
            <person name="Birren B."/>
        </authorList>
    </citation>
    <scope>NUCLEOTIDE SEQUENCE [LARGE SCALE GENOMIC DNA]</scope>
    <source>
        <strain evidence="2 3">VS20</strain>
    </source>
</reference>